<gene>
    <name evidence="1" type="ORF">BamMEX5DRAFT_1500</name>
</gene>
<protein>
    <submittedName>
        <fullName evidence="1">Uncharacterized protein</fullName>
    </submittedName>
</protein>
<evidence type="ECO:0000313" key="2">
    <source>
        <dbReference type="Proteomes" id="UP000004814"/>
    </source>
</evidence>
<dbReference type="Proteomes" id="UP000004814">
    <property type="component" value="Unassembled WGS sequence"/>
</dbReference>
<dbReference type="AlphaFoldDB" id="B1T134"/>
<proteinExistence type="predicted"/>
<dbReference type="EMBL" id="ABLK01000031">
    <property type="protein sequence ID" value="EDT42683.1"/>
    <property type="molecule type" value="Genomic_DNA"/>
</dbReference>
<accession>B1T134</accession>
<name>B1T134_9BURK</name>
<organism evidence="1 2">
    <name type="scientific">Burkholderia ambifaria MEX-5</name>
    <dbReference type="NCBI Taxonomy" id="396597"/>
    <lineage>
        <taxon>Bacteria</taxon>
        <taxon>Pseudomonadati</taxon>
        <taxon>Pseudomonadota</taxon>
        <taxon>Betaproteobacteria</taxon>
        <taxon>Burkholderiales</taxon>
        <taxon>Burkholderiaceae</taxon>
        <taxon>Burkholderia</taxon>
        <taxon>Burkholderia cepacia complex</taxon>
    </lineage>
</organism>
<evidence type="ECO:0000313" key="1">
    <source>
        <dbReference type="EMBL" id="EDT42683.1"/>
    </source>
</evidence>
<reference evidence="1 2" key="1">
    <citation type="submission" date="2008-03" db="EMBL/GenBank/DDBJ databases">
        <title>Sequencing of the draft genome and assembly of Burkholderia ambifaria MEX-5.</title>
        <authorList>
            <consortium name="US DOE Joint Genome Institute (JGI-PGF)"/>
            <person name="Copeland A."/>
            <person name="Lucas S."/>
            <person name="Lapidus A."/>
            <person name="Glavina del Rio T."/>
            <person name="Dalin E."/>
            <person name="Tice H."/>
            <person name="Bruce D."/>
            <person name="Goodwin L."/>
            <person name="Pitluck S."/>
            <person name="Larimer F."/>
            <person name="Land M.L."/>
            <person name="Hauser L."/>
            <person name="Tiedje J."/>
            <person name="Richardson P."/>
        </authorList>
    </citation>
    <scope>NUCLEOTIDE SEQUENCE [LARGE SCALE GENOMIC DNA]</scope>
    <source>
        <strain evidence="1 2">MEX-5</strain>
    </source>
</reference>
<comment type="caution">
    <text evidence="1">The sequence shown here is derived from an EMBL/GenBank/DDBJ whole genome shotgun (WGS) entry which is preliminary data.</text>
</comment>
<sequence>MQRRNVLLPDPLAPMMLMTSPAFAFSDTPLSTSLSP</sequence>